<dbReference type="GO" id="GO:0009102">
    <property type="term" value="P:biotin biosynthetic process"/>
    <property type="evidence" value="ECO:0007669"/>
    <property type="project" value="UniProtKB-UniRule"/>
</dbReference>
<dbReference type="CDD" id="cd03109">
    <property type="entry name" value="DTBS"/>
    <property type="match status" value="1"/>
</dbReference>
<sequence>MIDPAAASRHGSRVSVFITGTDTGVGKTRVTTLLLEALRHDRRDAVGYKPVSSGDREDAALLLASSGLPEDQLDAINPVFYQTAVAPYVAGMLENNPLDPAALIRGYRDLAARHELVLVEGAGGWEVPLAPGYAISDLAVDLALPVILVAANKLGVLNHLVLTVNAIKARGLTCAGIVLNELEDELDTAKITNKGVLEDLTGVPLLAHIIHGQDFLDLEDFPIFG</sequence>
<evidence type="ECO:0000256" key="3">
    <source>
        <dbReference type="ARBA" id="ARBA00022723"/>
    </source>
</evidence>
<evidence type="ECO:0000256" key="4">
    <source>
        <dbReference type="ARBA" id="ARBA00022741"/>
    </source>
</evidence>
<comment type="cofactor">
    <cofactor evidence="9">
        <name>Mg(2+)</name>
        <dbReference type="ChEBI" id="CHEBI:18420"/>
    </cofactor>
</comment>
<feature type="binding site" evidence="9">
    <location>
        <position position="28"/>
    </location>
    <ligand>
        <name>Mg(2+)</name>
        <dbReference type="ChEBI" id="CHEBI:18420"/>
    </ligand>
</feature>
<dbReference type="GO" id="GO:0005829">
    <property type="term" value="C:cytosol"/>
    <property type="evidence" value="ECO:0007669"/>
    <property type="project" value="TreeGrafter"/>
</dbReference>
<evidence type="ECO:0000313" key="10">
    <source>
        <dbReference type="EMBL" id="QUE49276.1"/>
    </source>
</evidence>
<keyword evidence="3 9" id="KW-0479">Metal-binding</keyword>
<dbReference type="GO" id="GO:0000287">
    <property type="term" value="F:magnesium ion binding"/>
    <property type="evidence" value="ECO:0007669"/>
    <property type="project" value="UniProtKB-UniRule"/>
</dbReference>
<dbReference type="GO" id="GO:0005524">
    <property type="term" value="F:ATP binding"/>
    <property type="evidence" value="ECO:0007669"/>
    <property type="project" value="UniProtKB-UniRule"/>
</dbReference>
<keyword evidence="6 9" id="KW-0067">ATP-binding</keyword>
<dbReference type="Gene3D" id="3.40.50.300">
    <property type="entry name" value="P-loop containing nucleotide triphosphate hydrolases"/>
    <property type="match status" value="1"/>
</dbReference>
<feature type="binding site" evidence="9">
    <location>
        <begin position="180"/>
        <end position="181"/>
    </location>
    <ligand>
        <name>ATP</name>
        <dbReference type="ChEBI" id="CHEBI:30616"/>
    </ligand>
</feature>
<dbReference type="PANTHER" id="PTHR43210:SF2">
    <property type="entry name" value="ATP-DEPENDENT DETHIOBIOTIN SYNTHETASE BIOD 2"/>
    <property type="match status" value="1"/>
</dbReference>
<comment type="caution">
    <text evidence="9">Lacks conserved residue(s) required for the propagation of feature annotation.</text>
</comment>
<evidence type="ECO:0000256" key="7">
    <source>
        <dbReference type="ARBA" id="ARBA00022842"/>
    </source>
</evidence>
<feature type="binding site" evidence="9">
    <location>
        <position position="58"/>
    </location>
    <ligand>
        <name>Mg(2+)</name>
        <dbReference type="ChEBI" id="CHEBI:18420"/>
    </ligand>
</feature>
<reference evidence="10" key="1">
    <citation type="submission" date="2021-04" db="EMBL/GenBank/DDBJ databases">
        <title>Luteolibacter sp. 32A isolated from the skin of an Anderson's salamander (Ambystoma andersonii).</title>
        <authorList>
            <person name="Spergser J."/>
            <person name="Busse H.-J."/>
        </authorList>
    </citation>
    <scope>NUCLEOTIDE SEQUENCE</scope>
    <source>
        <strain evidence="10">32A</strain>
    </source>
</reference>
<feature type="binding site" evidence="9">
    <location>
        <begin position="120"/>
        <end position="123"/>
    </location>
    <ligand>
        <name>ATP</name>
        <dbReference type="ChEBI" id="CHEBI:30616"/>
    </ligand>
</feature>
<dbReference type="RefSeq" id="WP_211629299.1">
    <property type="nucleotide sequence ID" value="NZ_CP073100.1"/>
</dbReference>
<comment type="similarity">
    <text evidence="9">Belongs to the dethiobiotin synthetase family.</text>
</comment>
<dbReference type="InterPro" id="IPR027417">
    <property type="entry name" value="P-loop_NTPase"/>
</dbReference>
<dbReference type="PANTHER" id="PTHR43210">
    <property type="entry name" value="DETHIOBIOTIN SYNTHETASE"/>
    <property type="match status" value="1"/>
</dbReference>
<protein>
    <recommendedName>
        <fullName evidence="9">ATP-dependent dethiobiotin synthetase BioD</fullName>
        <ecNumber evidence="9">6.3.3.3</ecNumber>
    </recommendedName>
    <alternativeName>
        <fullName evidence="9">DTB synthetase</fullName>
        <shortName evidence="9">DTBS</shortName>
    </alternativeName>
    <alternativeName>
        <fullName evidence="9">Dethiobiotin synthase</fullName>
    </alternativeName>
</protein>
<keyword evidence="4 9" id="KW-0547">Nucleotide-binding</keyword>
<dbReference type="HAMAP" id="MF_00336">
    <property type="entry name" value="BioD"/>
    <property type="match status" value="1"/>
</dbReference>
<dbReference type="InterPro" id="IPR004472">
    <property type="entry name" value="DTB_synth_BioD"/>
</dbReference>
<comment type="subcellular location">
    <subcellularLocation>
        <location evidence="9">Cytoplasm</location>
    </subcellularLocation>
</comment>
<comment type="function">
    <text evidence="9">Catalyzes a mechanistically unusual reaction, the ATP-dependent insertion of CO2 between the N7 and N8 nitrogen atoms of 7,8-diaminopelargonic acid (DAPA, also called 7,8-diammoniononanoate) to form a ureido ring.</text>
</comment>
<keyword evidence="1 9" id="KW-0963">Cytoplasm</keyword>
<feature type="binding site" evidence="9">
    <location>
        <position position="58"/>
    </location>
    <ligand>
        <name>ATP</name>
        <dbReference type="ChEBI" id="CHEBI:30616"/>
    </ligand>
</feature>
<organism evidence="10 11">
    <name type="scientific">Luteolibacter ambystomatis</name>
    <dbReference type="NCBI Taxonomy" id="2824561"/>
    <lineage>
        <taxon>Bacteria</taxon>
        <taxon>Pseudomonadati</taxon>
        <taxon>Verrucomicrobiota</taxon>
        <taxon>Verrucomicrobiia</taxon>
        <taxon>Verrucomicrobiales</taxon>
        <taxon>Verrucomicrobiaceae</taxon>
        <taxon>Luteolibacter</taxon>
    </lineage>
</organism>
<evidence type="ECO:0000313" key="11">
    <source>
        <dbReference type="Proteomes" id="UP000676169"/>
    </source>
</evidence>
<feature type="binding site" evidence="9">
    <location>
        <position position="120"/>
    </location>
    <ligand>
        <name>Mg(2+)</name>
        <dbReference type="ChEBI" id="CHEBI:18420"/>
    </ligand>
</feature>
<name>A0A975IXF9_9BACT</name>
<proteinExistence type="inferred from homology"/>
<comment type="catalytic activity">
    <reaction evidence="9">
        <text>(7R,8S)-7,8-diammoniononanoate + CO2 + ATP = (4R,5S)-dethiobiotin + ADP + phosphate + 3 H(+)</text>
        <dbReference type="Rhea" id="RHEA:15805"/>
        <dbReference type="ChEBI" id="CHEBI:15378"/>
        <dbReference type="ChEBI" id="CHEBI:16526"/>
        <dbReference type="ChEBI" id="CHEBI:30616"/>
        <dbReference type="ChEBI" id="CHEBI:43474"/>
        <dbReference type="ChEBI" id="CHEBI:149469"/>
        <dbReference type="ChEBI" id="CHEBI:149473"/>
        <dbReference type="ChEBI" id="CHEBI:456216"/>
        <dbReference type="EC" id="6.3.3.3"/>
    </reaction>
</comment>
<dbReference type="Pfam" id="PF13500">
    <property type="entry name" value="AAA_26"/>
    <property type="match status" value="1"/>
</dbReference>
<dbReference type="EC" id="6.3.3.3" evidence="9"/>
<keyword evidence="2 9" id="KW-0436">Ligase</keyword>
<dbReference type="GO" id="GO:0004141">
    <property type="term" value="F:dethiobiotin synthase activity"/>
    <property type="evidence" value="ECO:0007669"/>
    <property type="project" value="UniProtKB-UniRule"/>
</dbReference>
<dbReference type="NCBIfam" id="TIGR00347">
    <property type="entry name" value="bioD"/>
    <property type="match status" value="1"/>
</dbReference>
<feature type="active site" evidence="9">
    <location>
        <position position="49"/>
    </location>
</feature>
<dbReference type="Proteomes" id="UP000676169">
    <property type="component" value="Chromosome"/>
</dbReference>
<keyword evidence="7 9" id="KW-0460">Magnesium</keyword>
<evidence type="ECO:0000256" key="5">
    <source>
        <dbReference type="ARBA" id="ARBA00022756"/>
    </source>
</evidence>
<dbReference type="EMBL" id="CP073100">
    <property type="protein sequence ID" value="QUE49276.1"/>
    <property type="molecule type" value="Genomic_DNA"/>
</dbReference>
<keyword evidence="5 9" id="KW-0093">Biotin biosynthesis</keyword>
<comment type="pathway">
    <text evidence="9">Cofactor biosynthesis; biotin biosynthesis; biotin from 7,8-diaminononanoate: step 1/2.</text>
</comment>
<evidence type="ECO:0000256" key="8">
    <source>
        <dbReference type="ARBA" id="ARBA00047386"/>
    </source>
</evidence>
<evidence type="ECO:0000256" key="2">
    <source>
        <dbReference type="ARBA" id="ARBA00022598"/>
    </source>
</evidence>
<accession>A0A975IXF9</accession>
<evidence type="ECO:0000256" key="9">
    <source>
        <dbReference type="HAMAP-Rule" id="MF_00336"/>
    </source>
</evidence>
<comment type="subunit">
    <text evidence="9">Homodimer.</text>
</comment>
<evidence type="ECO:0000256" key="1">
    <source>
        <dbReference type="ARBA" id="ARBA00022490"/>
    </source>
</evidence>
<gene>
    <name evidence="9 10" type="primary">bioD</name>
    <name evidence="10" type="ORF">KBB96_10370</name>
</gene>
<evidence type="ECO:0000256" key="6">
    <source>
        <dbReference type="ARBA" id="ARBA00022840"/>
    </source>
</evidence>
<dbReference type="SUPFAM" id="SSF52540">
    <property type="entry name" value="P-loop containing nucleoside triphosphate hydrolases"/>
    <property type="match status" value="1"/>
</dbReference>
<dbReference type="KEGG" id="lamb:KBB96_10370"/>
<comment type="catalytic activity">
    <reaction evidence="8">
        <text>(7R,8S)-8-amino-7-(carboxyamino)nonanoate + ATP = (4R,5S)-dethiobiotin + ADP + phosphate + H(+)</text>
        <dbReference type="Rhea" id="RHEA:63684"/>
        <dbReference type="ChEBI" id="CHEBI:15378"/>
        <dbReference type="ChEBI" id="CHEBI:30616"/>
        <dbReference type="ChEBI" id="CHEBI:43474"/>
        <dbReference type="ChEBI" id="CHEBI:149470"/>
        <dbReference type="ChEBI" id="CHEBI:149473"/>
        <dbReference type="ChEBI" id="CHEBI:456216"/>
    </reaction>
</comment>
<dbReference type="AlphaFoldDB" id="A0A975IXF9"/>
<feature type="binding site" evidence="9">
    <location>
        <position position="53"/>
    </location>
    <ligand>
        <name>substrate</name>
    </ligand>
</feature>
<dbReference type="PIRSF" id="PIRSF006755">
    <property type="entry name" value="DTB_synth"/>
    <property type="match status" value="1"/>
</dbReference>
<keyword evidence="11" id="KW-1185">Reference proteome</keyword>